<organism evidence="1 2">
    <name type="scientific">Glossina pallidipes</name>
    <name type="common">Tsetse fly</name>
    <dbReference type="NCBI Taxonomy" id="7398"/>
    <lineage>
        <taxon>Eukaryota</taxon>
        <taxon>Metazoa</taxon>
        <taxon>Ecdysozoa</taxon>
        <taxon>Arthropoda</taxon>
        <taxon>Hexapoda</taxon>
        <taxon>Insecta</taxon>
        <taxon>Pterygota</taxon>
        <taxon>Neoptera</taxon>
        <taxon>Endopterygota</taxon>
        <taxon>Diptera</taxon>
        <taxon>Brachycera</taxon>
        <taxon>Muscomorpha</taxon>
        <taxon>Hippoboscoidea</taxon>
        <taxon>Glossinidae</taxon>
        <taxon>Glossina</taxon>
    </lineage>
</organism>
<evidence type="ECO:0000313" key="1">
    <source>
        <dbReference type="EnsemblMetazoa" id="GPAI011172-PA"/>
    </source>
</evidence>
<dbReference type="VEuPathDB" id="VectorBase:GPAI011172"/>
<protein>
    <submittedName>
        <fullName evidence="1">Uncharacterized protein</fullName>
    </submittedName>
</protein>
<evidence type="ECO:0000313" key="2">
    <source>
        <dbReference type="Proteomes" id="UP000092445"/>
    </source>
</evidence>
<accession>A0A1A9ZD91</accession>
<dbReference type="Proteomes" id="UP000092445">
    <property type="component" value="Unassembled WGS sequence"/>
</dbReference>
<sequence>MAIKYSDIEAMPRSTYLVFYFIQRVQTSERGRRRFTFPKNNAVSSGRAALAFASKLESSFLLEDVPIVGSGRTIDRGVEEKLKIDAEQGGCVVGSITKTMCICIFPFCIPKKFFLQLVTLNPGRYSCISCQYAAKDTEVLRSPHQDILRSVYRRNINKTESLYTTTKPERTMALILLHIRIHNGDEQSTANVHDPVCPHRDELECALNRNGVVDNTFMCCRNRLYADNLNVN</sequence>
<name>A0A1A9ZD91_GLOPL</name>
<reference evidence="2" key="1">
    <citation type="submission" date="2014-03" db="EMBL/GenBank/DDBJ databases">
        <authorList>
            <person name="Aksoy S."/>
            <person name="Warren W."/>
            <person name="Wilson R.K."/>
        </authorList>
    </citation>
    <scope>NUCLEOTIDE SEQUENCE [LARGE SCALE GENOMIC DNA]</scope>
    <source>
        <strain evidence="2">IAEA</strain>
    </source>
</reference>
<dbReference type="AlphaFoldDB" id="A0A1A9ZD91"/>
<proteinExistence type="predicted"/>
<keyword evidence="2" id="KW-1185">Reference proteome</keyword>
<dbReference type="EnsemblMetazoa" id="GPAI011172-RA">
    <property type="protein sequence ID" value="GPAI011172-PA"/>
    <property type="gene ID" value="GPAI011172"/>
</dbReference>
<reference evidence="1" key="2">
    <citation type="submission" date="2020-05" db="UniProtKB">
        <authorList>
            <consortium name="EnsemblMetazoa"/>
        </authorList>
    </citation>
    <scope>IDENTIFICATION</scope>
    <source>
        <strain evidence="1">IAEA</strain>
    </source>
</reference>